<keyword evidence="4" id="KW-1185">Reference proteome</keyword>
<gene>
    <name evidence="3" type="ORF">ES319_A01G216600v1</name>
</gene>
<dbReference type="InterPro" id="IPR002347">
    <property type="entry name" value="SDR_fam"/>
</dbReference>
<dbReference type="PRINTS" id="PR00080">
    <property type="entry name" value="SDRFAMILY"/>
</dbReference>
<evidence type="ECO:0000256" key="1">
    <source>
        <dbReference type="ARBA" id="ARBA00006484"/>
    </source>
</evidence>
<dbReference type="Gene3D" id="3.40.50.720">
    <property type="entry name" value="NAD(P)-binding Rossmann-like Domain"/>
    <property type="match status" value="1"/>
</dbReference>
<sequence length="276" mass="29464">MMSTTAESVVDKRLEEKVALITGGASGIGESTARLFLKHGAKVLIVDVQDELGQSLCKELGTPDIVTYIHCDVTCETDVQNAVDLAVSRYAKLDNMFNNAAIASDGDSFKKVLDVNVVGGFLGAKHAARVMVPAQKGCILFTASVASLLCIGVPHAYTTSKHAIVGLAKSLSVELGGYGIRVNCISPHAVATPLLLNWFVTSDKRKVEEIILRNGVLKGTILEAEDIAQAALFLASDEAKYVSGINLPVDGAYTVNNQMEPLLLNRCCLLQWGFRG</sequence>
<accession>A0A5J5X2X8</accession>
<dbReference type="PANTHER" id="PTHR43180:SF81">
    <property type="entry name" value="SHORT CHAIN ALCOHOL DEHYDROGENASE"/>
    <property type="match status" value="1"/>
</dbReference>
<dbReference type="AlphaFoldDB" id="A0A5J5X2X8"/>
<dbReference type="FunFam" id="3.40.50.720:FF:000084">
    <property type="entry name" value="Short-chain dehydrogenase reductase"/>
    <property type="match status" value="1"/>
</dbReference>
<dbReference type="OrthoDB" id="294295at2759"/>
<dbReference type="InterPro" id="IPR036291">
    <property type="entry name" value="NAD(P)-bd_dom_sf"/>
</dbReference>
<dbReference type="PANTHER" id="PTHR43180">
    <property type="entry name" value="3-OXOACYL-(ACYL-CARRIER-PROTEIN) REDUCTASE (AFU_ORTHOLOGUE AFUA_6G11210)"/>
    <property type="match status" value="1"/>
</dbReference>
<comment type="similarity">
    <text evidence="1">Belongs to the short-chain dehydrogenases/reductases (SDR) family.</text>
</comment>
<dbReference type="EMBL" id="CM018202">
    <property type="protein sequence ID" value="KAB2098116.1"/>
    <property type="molecule type" value="Genomic_DNA"/>
</dbReference>
<dbReference type="PRINTS" id="PR00081">
    <property type="entry name" value="GDHRDH"/>
</dbReference>
<proteinExistence type="inferred from homology"/>
<dbReference type="Pfam" id="PF13561">
    <property type="entry name" value="adh_short_C2"/>
    <property type="match status" value="1"/>
</dbReference>
<evidence type="ECO:0000313" key="4">
    <source>
        <dbReference type="Proteomes" id="UP000327439"/>
    </source>
</evidence>
<evidence type="ECO:0000313" key="3">
    <source>
        <dbReference type="EMBL" id="KAB2098116.1"/>
    </source>
</evidence>
<evidence type="ECO:0000256" key="2">
    <source>
        <dbReference type="ARBA" id="ARBA00023002"/>
    </source>
</evidence>
<protein>
    <submittedName>
        <fullName evidence="3">Uncharacterized protein</fullName>
    </submittedName>
</protein>
<dbReference type="GO" id="GO:0016491">
    <property type="term" value="F:oxidoreductase activity"/>
    <property type="evidence" value="ECO:0007669"/>
    <property type="project" value="UniProtKB-KW"/>
</dbReference>
<dbReference type="SUPFAM" id="SSF51735">
    <property type="entry name" value="NAD(P)-binding Rossmann-fold domains"/>
    <property type="match status" value="1"/>
</dbReference>
<name>A0A5J5X2X8_GOSBA</name>
<reference evidence="4" key="1">
    <citation type="journal article" date="2020" name="Nat. Genet.">
        <title>Genomic diversifications of five Gossypium allopolyploid species and their impact on cotton improvement.</title>
        <authorList>
            <person name="Chen Z.J."/>
            <person name="Sreedasyam A."/>
            <person name="Ando A."/>
            <person name="Song Q."/>
            <person name="De Santiago L.M."/>
            <person name="Hulse-Kemp A.M."/>
            <person name="Ding M."/>
            <person name="Ye W."/>
            <person name="Kirkbride R.C."/>
            <person name="Jenkins J."/>
            <person name="Plott C."/>
            <person name="Lovell J."/>
            <person name="Lin Y.M."/>
            <person name="Vaughn R."/>
            <person name="Liu B."/>
            <person name="Simpson S."/>
            <person name="Scheffler B.E."/>
            <person name="Wen L."/>
            <person name="Saski C.A."/>
            <person name="Grover C.E."/>
            <person name="Hu G."/>
            <person name="Conover J.L."/>
            <person name="Carlson J.W."/>
            <person name="Shu S."/>
            <person name="Boston L.B."/>
            <person name="Williams M."/>
            <person name="Peterson D.G."/>
            <person name="McGee K."/>
            <person name="Jones D.C."/>
            <person name="Wendel J.F."/>
            <person name="Stelly D.M."/>
            <person name="Grimwood J."/>
            <person name="Schmutz J."/>
        </authorList>
    </citation>
    <scope>NUCLEOTIDE SEQUENCE [LARGE SCALE GENOMIC DNA]</scope>
    <source>
        <strain evidence="4">cv. 3-79</strain>
    </source>
</reference>
<keyword evidence="2" id="KW-0560">Oxidoreductase</keyword>
<dbReference type="Proteomes" id="UP000327439">
    <property type="component" value="Chromosome A01"/>
</dbReference>
<organism evidence="3 4">
    <name type="scientific">Gossypium barbadense</name>
    <name type="common">Sea Island cotton</name>
    <name type="synonym">Hibiscus barbadensis</name>
    <dbReference type="NCBI Taxonomy" id="3634"/>
    <lineage>
        <taxon>Eukaryota</taxon>
        <taxon>Viridiplantae</taxon>
        <taxon>Streptophyta</taxon>
        <taxon>Embryophyta</taxon>
        <taxon>Tracheophyta</taxon>
        <taxon>Spermatophyta</taxon>
        <taxon>Magnoliopsida</taxon>
        <taxon>eudicotyledons</taxon>
        <taxon>Gunneridae</taxon>
        <taxon>Pentapetalae</taxon>
        <taxon>rosids</taxon>
        <taxon>malvids</taxon>
        <taxon>Malvales</taxon>
        <taxon>Malvaceae</taxon>
        <taxon>Malvoideae</taxon>
        <taxon>Gossypium</taxon>
    </lineage>
</organism>